<dbReference type="Pfam" id="PF01402">
    <property type="entry name" value="RHH_1"/>
    <property type="match status" value="1"/>
</dbReference>
<dbReference type="AlphaFoldDB" id="A0A6S6TM20"/>
<proteinExistence type="predicted"/>
<dbReference type="PANTHER" id="PTHR40688">
    <property type="match status" value="1"/>
</dbReference>
<feature type="domain" description="Ribbon-helix-helix protein CopG" evidence="2">
    <location>
        <begin position="5"/>
        <end position="42"/>
    </location>
</feature>
<reference evidence="3" key="1">
    <citation type="submission" date="2020-01" db="EMBL/GenBank/DDBJ databases">
        <authorList>
            <person name="Meier V. D."/>
            <person name="Meier V D."/>
        </authorList>
    </citation>
    <scope>NUCLEOTIDE SEQUENCE</scope>
    <source>
        <strain evidence="3">HLG_WM_MAG_07</strain>
    </source>
</reference>
<name>A0A6S6TM20_9GAMM</name>
<dbReference type="GO" id="GO:0006355">
    <property type="term" value="P:regulation of DNA-templated transcription"/>
    <property type="evidence" value="ECO:0007669"/>
    <property type="project" value="InterPro"/>
</dbReference>
<dbReference type="InterPro" id="IPR010985">
    <property type="entry name" value="Ribbon_hlx_hlx"/>
</dbReference>
<accession>A0A6S6TM20</accession>
<sequence>MPNVPLSLRIDAEIKERIEQEAKSLDRSSSYVVLQAISSYLKGKDEKRKAIAEAIAEADKGVFISQESMGKWVDSWGTDNELPPPEADIYPSSK</sequence>
<dbReference type="CDD" id="cd22233">
    <property type="entry name" value="RHH_CopAso-like"/>
    <property type="match status" value="1"/>
</dbReference>
<feature type="region of interest" description="Disordered" evidence="1">
    <location>
        <begin position="75"/>
        <end position="94"/>
    </location>
</feature>
<gene>
    <name evidence="3" type="ORF">HELGO_WM50031</name>
</gene>
<evidence type="ECO:0000256" key="1">
    <source>
        <dbReference type="SAM" id="MobiDB-lite"/>
    </source>
</evidence>
<organism evidence="3">
    <name type="scientific">uncultured Thiotrichaceae bacterium</name>
    <dbReference type="NCBI Taxonomy" id="298394"/>
    <lineage>
        <taxon>Bacteria</taxon>
        <taxon>Pseudomonadati</taxon>
        <taxon>Pseudomonadota</taxon>
        <taxon>Gammaproteobacteria</taxon>
        <taxon>Thiotrichales</taxon>
        <taxon>Thiotrichaceae</taxon>
        <taxon>environmental samples</taxon>
    </lineage>
</organism>
<protein>
    <recommendedName>
        <fullName evidence="2">Ribbon-helix-helix protein CopG domain-containing protein</fullName>
    </recommendedName>
</protein>
<dbReference type="InterPro" id="IPR002145">
    <property type="entry name" value="CopG"/>
</dbReference>
<dbReference type="EMBL" id="CACVAY010000107">
    <property type="protein sequence ID" value="CAA6821932.1"/>
    <property type="molecule type" value="Genomic_DNA"/>
</dbReference>
<evidence type="ECO:0000313" key="3">
    <source>
        <dbReference type="EMBL" id="CAA6821932.1"/>
    </source>
</evidence>
<dbReference type="SUPFAM" id="SSF47598">
    <property type="entry name" value="Ribbon-helix-helix"/>
    <property type="match status" value="1"/>
</dbReference>
<dbReference type="PANTHER" id="PTHR40688:SF2">
    <property type="entry name" value="RIBBON-HELIX-HELIX PROTEIN COPG DOMAIN-CONTAINING PROTEIN"/>
    <property type="match status" value="1"/>
</dbReference>
<dbReference type="InterPro" id="IPR052991">
    <property type="entry name" value="Non-func_TypeII_TA_Antitoxin"/>
</dbReference>
<evidence type="ECO:0000259" key="2">
    <source>
        <dbReference type="Pfam" id="PF01402"/>
    </source>
</evidence>